<organism evidence="8 9">
    <name type="scientific">Anaerococcus porci</name>
    <dbReference type="NCBI Taxonomy" id="2652269"/>
    <lineage>
        <taxon>Bacteria</taxon>
        <taxon>Bacillati</taxon>
        <taxon>Bacillota</taxon>
        <taxon>Tissierellia</taxon>
        <taxon>Tissierellales</taxon>
        <taxon>Peptoniphilaceae</taxon>
        <taxon>Anaerococcus</taxon>
    </lineage>
</organism>
<reference evidence="8 9" key="1">
    <citation type="submission" date="2019-08" db="EMBL/GenBank/DDBJ databases">
        <title>In-depth cultivation of the pig gut microbiome towards novel bacterial diversity and tailored functional studies.</title>
        <authorList>
            <person name="Wylensek D."/>
            <person name="Hitch T.C.A."/>
            <person name="Clavel T."/>
        </authorList>
    </citation>
    <scope>NUCLEOTIDE SEQUENCE [LARGE SCALE GENOMIC DNA]</scope>
    <source>
        <strain evidence="8 9">WCA-380-WT-2B</strain>
    </source>
</reference>
<keyword evidence="3 5" id="KW-0819">tRNA processing</keyword>
<dbReference type="HAMAP" id="MF_01080">
    <property type="entry name" value="TruB_bact"/>
    <property type="match status" value="1"/>
</dbReference>
<dbReference type="InterPro" id="IPR032819">
    <property type="entry name" value="TruB_C"/>
</dbReference>
<protein>
    <recommendedName>
        <fullName evidence="5">tRNA pseudouridine synthase B</fullName>
        <ecNumber evidence="5">5.4.99.25</ecNumber>
    </recommendedName>
    <alternativeName>
        <fullName evidence="5">tRNA pseudouridine(55) synthase</fullName>
        <shortName evidence="5">Psi55 synthase</shortName>
    </alternativeName>
    <alternativeName>
        <fullName evidence="5">tRNA pseudouridylate synthase</fullName>
    </alternativeName>
    <alternativeName>
        <fullName evidence="5">tRNA-uridine isomerase</fullName>
    </alternativeName>
</protein>
<dbReference type="GO" id="GO:0003723">
    <property type="term" value="F:RNA binding"/>
    <property type="evidence" value="ECO:0007669"/>
    <property type="project" value="InterPro"/>
</dbReference>
<evidence type="ECO:0000313" key="8">
    <source>
        <dbReference type="EMBL" id="MSS77237.1"/>
    </source>
</evidence>
<dbReference type="Pfam" id="PF01509">
    <property type="entry name" value="TruB_N"/>
    <property type="match status" value="1"/>
</dbReference>
<dbReference type="Pfam" id="PF16198">
    <property type="entry name" value="TruB_C_2"/>
    <property type="match status" value="1"/>
</dbReference>
<comment type="similarity">
    <text evidence="2 5">Belongs to the pseudouridine synthase TruB family. Type 1 subfamily.</text>
</comment>
<evidence type="ECO:0000313" key="9">
    <source>
        <dbReference type="Proteomes" id="UP000441925"/>
    </source>
</evidence>
<dbReference type="NCBIfam" id="TIGR00431">
    <property type="entry name" value="TruB"/>
    <property type="match status" value="1"/>
</dbReference>
<dbReference type="Gene3D" id="3.30.2350.10">
    <property type="entry name" value="Pseudouridine synthase"/>
    <property type="match status" value="1"/>
</dbReference>
<keyword evidence="4 5" id="KW-0413">Isomerase</keyword>
<dbReference type="PANTHER" id="PTHR13767:SF2">
    <property type="entry name" value="PSEUDOURIDYLATE SYNTHASE TRUB1"/>
    <property type="match status" value="1"/>
</dbReference>
<evidence type="ECO:0000256" key="5">
    <source>
        <dbReference type="HAMAP-Rule" id="MF_01080"/>
    </source>
</evidence>
<dbReference type="EMBL" id="VULQ01000002">
    <property type="protein sequence ID" value="MSS77237.1"/>
    <property type="molecule type" value="Genomic_DNA"/>
</dbReference>
<feature type="active site" description="Nucleophile" evidence="5">
    <location>
        <position position="39"/>
    </location>
</feature>
<dbReference type="SUPFAM" id="SSF55120">
    <property type="entry name" value="Pseudouridine synthase"/>
    <property type="match status" value="1"/>
</dbReference>
<dbReference type="CDD" id="cd02573">
    <property type="entry name" value="PseudoU_synth_EcTruB"/>
    <property type="match status" value="1"/>
</dbReference>
<dbReference type="InterPro" id="IPR002501">
    <property type="entry name" value="PsdUridine_synth_N"/>
</dbReference>
<dbReference type="GO" id="GO:1990481">
    <property type="term" value="P:mRNA pseudouridine synthesis"/>
    <property type="evidence" value="ECO:0007669"/>
    <property type="project" value="TreeGrafter"/>
</dbReference>
<feature type="domain" description="Pseudouridine synthase II N-terminal" evidence="6">
    <location>
        <begin position="24"/>
        <end position="172"/>
    </location>
</feature>
<proteinExistence type="inferred from homology"/>
<comment type="catalytic activity">
    <reaction evidence="1 5">
        <text>uridine(55) in tRNA = pseudouridine(55) in tRNA</text>
        <dbReference type="Rhea" id="RHEA:42532"/>
        <dbReference type="Rhea" id="RHEA-COMP:10101"/>
        <dbReference type="Rhea" id="RHEA-COMP:10102"/>
        <dbReference type="ChEBI" id="CHEBI:65314"/>
        <dbReference type="ChEBI" id="CHEBI:65315"/>
        <dbReference type="EC" id="5.4.99.25"/>
    </reaction>
</comment>
<evidence type="ECO:0000259" key="7">
    <source>
        <dbReference type="Pfam" id="PF16198"/>
    </source>
</evidence>
<accession>A0A6N7VTU0</accession>
<evidence type="ECO:0000259" key="6">
    <source>
        <dbReference type="Pfam" id="PF01509"/>
    </source>
</evidence>
<comment type="caution">
    <text evidence="8">The sequence shown here is derived from an EMBL/GenBank/DDBJ whole genome shotgun (WGS) entry which is preliminary data.</text>
</comment>
<dbReference type="InterPro" id="IPR014780">
    <property type="entry name" value="tRNA_psdUridine_synth_TruB"/>
</dbReference>
<evidence type="ECO:0000256" key="1">
    <source>
        <dbReference type="ARBA" id="ARBA00000385"/>
    </source>
</evidence>
<keyword evidence="9" id="KW-1185">Reference proteome</keyword>
<gene>
    <name evidence="5 8" type="primary">truB</name>
    <name evidence="8" type="ORF">FYJ26_02185</name>
</gene>
<comment type="function">
    <text evidence="5">Responsible for synthesis of pseudouridine from uracil-55 in the psi GC loop of transfer RNAs.</text>
</comment>
<dbReference type="EC" id="5.4.99.25" evidence="5"/>
<dbReference type="InterPro" id="IPR020103">
    <property type="entry name" value="PsdUridine_synth_cat_dom_sf"/>
</dbReference>
<dbReference type="GO" id="GO:0031119">
    <property type="term" value="P:tRNA pseudouridine synthesis"/>
    <property type="evidence" value="ECO:0007669"/>
    <property type="project" value="UniProtKB-UniRule"/>
</dbReference>
<evidence type="ECO:0000256" key="2">
    <source>
        <dbReference type="ARBA" id="ARBA00005642"/>
    </source>
</evidence>
<sequence length="291" mass="33107">MTNGILLIDKESGISSAKCVYMLRKKLSIKKIGHAGTLDPLATGLLPLLIGKATRVSNFLMDEVKVYETLAFFGEKTDSQDKTGKIIAKSSNLFSKKDLEMTIKGKFIGDIEQIPPMYSALKYNGRKLYELAREGKNVERKKRNIKIYDFEILSFDFPFARFKITCSKGTYIRTLVNDLGEELKTFANVHELRRIKVGDFHIKDSIKSENLENIPMVKIKEKIIPIDKALLNMDKIILDKSNLKKSINGMTIKLANKNDIENIRVYVEDEFIGIGKISNNALKLKRVFYEG</sequence>
<evidence type="ECO:0000256" key="3">
    <source>
        <dbReference type="ARBA" id="ARBA00022694"/>
    </source>
</evidence>
<dbReference type="RefSeq" id="WP_154539179.1">
    <property type="nucleotide sequence ID" value="NZ_JAXDSU010000025.1"/>
</dbReference>
<feature type="domain" description="tRNA pseudouridylate synthase B C-terminal" evidence="7">
    <location>
        <begin position="173"/>
        <end position="235"/>
    </location>
</feature>
<dbReference type="GO" id="GO:0160148">
    <property type="term" value="F:tRNA pseudouridine(55) synthase activity"/>
    <property type="evidence" value="ECO:0007669"/>
    <property type="project" value="UniProtKB-EC"/>
</dbReference>
<evidence type="ECO:0000256" key="4">
    <source>
        <dbReference type="ARBA" id="ARBA00023235"/>
    </source>
</evidence>
<dbReference type="Proteomes" id="UP000441925">
    <property type="component" value="Unassembled WGS sequence"/>
</dbReference>
<name>A0A6N7VTU0_9FIRM</name>
<dbReference type="PANTHER" id="PTHR13767">
    <property type="entry name" value="TRNA-PSEUDOURIDINE SYNTHASE"/>
    <property type="match status" value="1"/>
</dbReference>
<dbReference type="AlphaFoldDB" id="A0A6N7VTU0"/>